<evidence type="ECO:0000313" key="1">
    <source>
        <dbReference type="EMBL" id="MXU82939.1"/>
    </source>
</evidence>
<dbReference type="EMBL" id="GIFC01000856">
    <property type="protein sequence ID" value="MXU82939.1"/>
    <property type="molecule type" value="Transcribed_RNA"/>
</dbReference>
<sequence length="72" mass="7520">MCPCRMLSCFPSFVSSAPLPPSRALCLLALRLSAGLTARSKRGPAGTGFTVERVVEVADEACGARARSFGDC</sequence>
<protein>
    <submittedName>
        <fullName evidence="1">Putative secreted protein</fullName>
    </submittedName>
</protein>
<dbReference type="AlphaFoldDB" id="A0A6B0TSP1"/>
<organism evidence="1">
    <name type="scientific">Ixodes ricinus</name>
    <name type="common">Common tick</name>
    <name type="synonym">Acarus ricinus</name>
    <dbReference type="NCBI Taxonomy" id="34613"/>
    <lineage>
        <taxon>Eukaryota</taxon>
        <taxon>Metazoa</taxon>
        <taxon>Ecdysozoa</taxon>
        <taxon>Arthropoda</taxon>
        <taxon>Chelicerata</taxon>
        <taxon>Arachnida</taxon>
        <taxon>Acari</taxon>
        <taxon>Parasitiformes</taxon>
        <taxon>Ixodida</taxon>
        <taxon>Ixodoidea</taxon>
        <taxon>Ixodidae</taxon>
        <taxon>Ixodinae</taxon>
        <taxon>Ixodes</taxon>
    </lineage>
</organism>
<name>A0A6B0TSP1_IXORI</name>
<proteinExistence type="predicted"/>
<accession>A0A6B0TSP1</accession>
<reference evidence="1" key="1">
    <citation type="submission" date="2019-12" db="EMBL/GenBank/DDBJ databases">
        <title>An insight into the sialome of adult female Ixodes ricinus ticks feeding for 6 days.</title>
        <authorList>
            <person name="Perner J."/>
            <person name="Ribeiro J.M.C."/>
        </authorList>
    </citation>
    <scope>NUCLEOTIDE SEQUENCE</scope>
    <source>
        <strain evidence="1">Semi-engorged</strain>
        <tissue evidence="1">Salivary glands</tissue>
    </source>
</reference>